<organism evidence="1">
    <name type="scientific">Ophidiomyces ophidiicola</name>
    <dbReference type="NCBI Taxonomy" id="1387563"/>
    <lineage>
        <taxon>Eukaryota</taxon>
        <taxon>Fungi</taxon>
        <taxon>Dikarya</taxon>
        <taxon>Ascomycota</taxon>
        <taxon>Pezizomycotina</taxon>
        <taxon>Eurotiomycetes</taxon>
        <taxon>Eurotiomycetidae</taxon>
        <taxon>Onygenales</taxon>
        <taxon>Onygenaceae</taxon>
        <taxon>Ophidiomyces</taxon>
    </lineage>
</organism>
<reference evidence="1" key="1">
    <citation type="journal article" date="2022" name="bioRxiv">
        <title>Population genetic analysis of Ophidiomyces ophidiicola, the causative agent of snake fungal disease, indicates recent introductions to the USA.</title>
        <authorList>
            <person name="Ladner J.T."/>
            <person name="Palmer J.M."/>
            <person name="Ettinger C.L."/>
            <person name="Stajich J.E."/>
            <person name="Farrell T.M."/>
            <person name="Glorioso B.M."/>
            <person name="Lawson B."/>
            <person name="Price S.J."/>
            <person name="Stengle A.G."/>
            <person name="Grear D.A."/>
            <person name="Lorch J.M."/>
        </authorList>
    </citation>
    <scope>NUCLEOTIDE SEQUENCE</scope>
    <source>
        <strain evidence="1">NWHC 24266-5</strain>
    </source>
</reference>
<evidence type="ECO:0000313" key="1">
    <source>
        <dbReference type="EMBL" id="KAI2388123.1"/>
    </source>
</evidence>
<gene>
    <name evidence="1" type="ORF">LOY88_002713</name>
</gene>
<name>A0ACB8V1D4_9EURO</name>
<sequence>MTEILRIQGYSLFSLPWSVQFIAFVIVALSLRYIRSIWFQSSNSFPPRVHTWLPLSLDYIARSIIYNYKHQNLLLWEELFVKHHPSETLEVKIGSKSIIISRDPENVKAILATQFAEYGKGENFHREWKPFLGDAIFTTDGDQWHSSRALIRPMFARDRVSDLSTFERHTSKLITILSSPKLEGKPVDVHNLFLRLTMDIATDFLLGSSVNSLDNPTNKFTEAFATVQQIQSWITMAGPFQTFIPKEAYNQGLQTINSFVEPFITKTLALLPEELEAASSKETNFLTALATFTRDPKMIRDQLVSVLLAARDTTAASLSWVIYELSAQPGMVQRLRREILSTVGPASQPSHTDLKSMRYLQAVLKETLRLYPAIPYNMRLALKDTTLPRGGGPRGELPISIKKDTLIAYSPLSMQRQMGLYPETYPDKRPFPDPSKFEPERWIYNGRDNGASTAALPEGVDCKTGQWIPKPWTYIPFNGGPRICIGQQFALAEMAYTLVKIFQKYSRVERQMEEKECGVLRANIVLTPAHELESCC</sequence>
<protein>
    <submittedName>
        <fullName evidence="1">Uncharacterized protein</fullName>
    </submittedName>
</protein>
<proteinExistence type="predicted"/>
<comment type="caution">
    <text evidence="1">The sequence shown here is derived from an EMBL/GenBank/DDBJ whole genome shotgun (WGS) entry which is preliminary data.</text>
</comment>
<accession>A0ACB8V1D4</accession>
<dbReference type="EMBL" id="JALBCA010000033">
    <property type="protein sequence ID" value="KAI2388123.1"/>
    <property type="molecule type" value="Genomic_DNA"/>
</dbReference>